<dbReference type="CDD" id="cd00487">
    <property type="entry name" value="Pep_deformylase"/>
    <property type="match status" value="1"/>
</dbReference>
<dbReference type="GO" id="GO:0042586">
    <property type="term" value="F:peptide deformylase activity"/>
    <property type="evidence" value="ECO:0007669"/>
    <property type="project" value="UniProtKB-EC"/>
</dbReference>
<dbReference type="Pfam" id="PF01327">
    <property type="entry name" value="Pep_deformylase"/>
    <property type="match status" value="1"/>
</dbReference>
<keyword evidence="2" id="KW-0408">Iron</keyword>
<evidence type="ECO:0000313" key="3">
    <source>
        <dbReference type="EMBL" id="MFD1225095.1"/>
    </source>
</evidence>
<dbReference type="PRINTS" id="PR01576">
    <property type="entry name" value="PDEFORMYLASE"/>
</dbReference>
<keyword evidence="4" id="KW-1185">Reference proteome</keyword>
<comment type="cofactor">
    <cofactor evidence="2">
        <name>Fe(2+)</name>
        <dbReference type="ChEBI" id="CHEBI:29033"/>
    </cofactor>
    <text evidence="2">Binds 1 Fe(2+) ion.</text>
</comment>
<evidence type="ECO:0000313" key="4">
    <source>
        <dbReference type="Proteomes" id="UP001597180"/>
    </source>
</evidence>
<dbReference type="NCBIfam" id="NF001159">
    <property type="entry name" value="PRK00150.1-3"/>
    <property type="match status" value="1"/>
</dbReference>
<sequence length="158" mass="17344">MAIRIIVKDPDPVLREISKPVTKINANIHKLLNDMADTMYDAEGVGLAAPQIGILKRVIVMDVGDEHGLIELINPEVIEKEGEQFGPEGCLSIPGKTGDVRRAQRVKVKGLDRDGNEIVIEGTDLLARCILHEVDHLNGVLYTDLAEAMYRNEHGGES</sequence>
<accession>A0ABW3UW65</accession>
<dbReference type="InterPro" id="IPR036821">
    <property type="entry name" value="Peptide_deformylase_sf"/>
</dbReference>
<dbReference type="EC" id="3.5.1.88" evidence="2"/>
<keyword evidence="2" id="KW-0479">Metal-binding</keyword>
<feature type="binding site" evidence="2">
    <location>
        <position position="132"/>
    </location>
    <ligand>
        <name>Fe cation</name>
        <dbReference type="ChEBI" id="CHEBI:24875"/>
    </ligand>
</feature>
<evidence type="ECO:0000256" key="2">
    <source>
        <dbReference type="HAMAP-Rule" id="MF_00163"/>
    </source>
</evidence>
<dbReference type="PANTHER" id="PTHR10458:SF22">
    <property type="entry name" value="PEPTIDE DEFORMYLASE"/>
    <property type="match status" value="1"/>
</dbReference>
<organism evidence="3 4">
    <name type="scientific">Paenibacillus vulneris</name>
    <dbReference type="NCBI Taxonomy" id="1133364"/>
    <lineage>
        <taxon>Bacteria</taxon>
        <taxon>Bacillati</taxon>
        <taxon>Bacillota</taxon>
        <taxon>Bacilli</taxon>
        <taxon>Bacillales</taxon>
        <taxon>Paenibacillaceae</taxon>
        <taxon>Paenibacillus</taxon>
    </lineage>
</organism>
<name>A0ABW3UW65_9BACL</name>
<comment type="caution">
    <text evidence="3">The sequence shown here is derived from an EMBL/GenBank/DDBJ whole genome shotgun (WGS) entry which is preliminary data.</text>
</comment>
<keyword evidence="2 3" id="KW-0378">Hydrolase</keyword>
<feature type="active site" evidence="2">
    <location>
        <position position="133"/>
    </location>
</feature>
<comment type="similarity">
    <text evidence="1 2">Belongs to the polypeptide deformylase family.</text>
</comment>
<dbReference type="Proteomes" id="UP001597180">
    <property type="component" value="Unassembled WGS sequence"/>
</dbReference>
<keyword evidence="2" id="KW-0648">Protein biosynthesis</keyword>
<dbReference type="InterPro" id="IPR023635">
    <property type="entry name" value="Peptide_deformylase"/>
</dbReference>
<dbReference type="PIRSF" id="PIRSF004749">
    <property type="entry name" value="Pep_def"/>
    <property type="match status" value="1"/>
</dbReference>
<dbReference type="PANTHER" id="PTHR10458">
    <property type="entry name" value="PEPTIDE DEFORMYLASE"/>
    <property type="match status" value="1"/>
</dbReference>
<proteinExistence type="inferred from homology"/>
<comment type="function">
    <text evidence="2">Removes the formyl group from the N-terminal Met of newly synthesized proteins. Requires at least a dipeptide for an efficient rate of reaction. N-terminal L-methionine is a prerequisite for activity but the enzyme has broad specificity at other positions.</text>
</comment>
<dbReference type="EMBL" id="JBHTLU010000056">
    <property type="protein sequence ID" value="MFD1225095.1"/>
    <property type="molecule type" value="Genomic_DNA"/>
</dbReference>
<comment type="catalytic activity">
    <reaction evidence="2">
        <text>N-terminal N-formyl-L-methionyl-[peptide] + H2O = N-terminal L-methionyl-[peptide] + formate</text>
        <dbReference type="Rhea" id="RHEA:24420"/>
        <dbReference type="Rhea" id="RHEA-COMP:10639"/>
        <dbReference type="Rhea" id="RHEA-COMP:10640"/>
        <dbReference type="ChEBI" id="CHEBI:15377"/>
        <dbReference type="ChEBI" id="CHEBI:15740"/>
        <dbReference type="ChEBI" id="CHEBI:49298"/>
        <dbReference type="ChEBI" id="CHEBI:64731"/>
        <dbReference type="EC" id="3.5.1.88"/>
    </reaction>
</comment>
<gene>
    <name evidence="2 3" type="primary">def</name>
    <name evidence="3" type="ORF">ACFQ4B_33955</name>
</gene>
<feature type="binding site" evidence="2">
    <location>
        <position position="90"/>
    </location>
    <ligand>
        <name>Fe cation</name>
        <dbReference type="ChEBI" id="CHEBI:24875"/>
    </ligand>
</feature>
<feature type="binding site" evidence="2">
    <location>
        <position position="136"/>
    </location>
    <ligand>
        <name>Fe cation</name>
        <dbReference type="ChEBI" id="CHEBI:24875"/>
    </ligand>
</feature>
<dbReference type="SUPFAM" id="SSF56420">
    <property type="entry name" value="Peptide deformylase"/>
    <property type="match status" value="1"/>
</dbReference>
<dbReference type="RefSeq" id="WP_079910333.1">
    <property type="nucleotide sequence ID" value="NZ_BAABJG010000044.1"/>
</dbReference>
<dbReference type="NCBIfam" id="TIGR00079">
    <property type="entry name" value="pept_deformyl"/>
    <property type="match status" value="1"/>
</dbReference>
<protein>
    <recommendedName>
        <fullName evidence="2">Peptide deformylase</fullName>
        <shortName evidence="2">PDF</shortName>
        <ecNumber evidence="2">3.5.1.88</ecNumber>
    </recommendedName>
    <alternativeName>
        <fullName evidence="2">Polypeptide deformylase</fullName>
    </alternativeName>
</protein>
<dbReference type="Gene3D" id="3.90.45.10">
    <property type="entry name" value="Peptide deformylase"/>
    <property type="match status" value="1"/>
</dbReference>
<reference evidence="4" key="1">
    <citation type="journal article" date="2019" name="Int. J. Syst. Evol. Microbiol.">
        <title>The Global Catalogue of Microorganisms (GCM) 10K type strain sequencing project: providing services to taxonomists for standard genome sequencing and annotation.</title>
        <authorList>
            <consortium name="The Broad Institute Genomics Platform"/>
            <consortium name="The Broad Institute Genome Sequencing Center for Infectious Disease"/>
            <person name="Wu L."/>
            <person name="Ma J."/>
        </authorList>
    </citation>
    <scope>NUCLEOTIDE SEQUENCE [LARGE SCALE GENOMIC DNA]</scope>
    <source>
        <strain evidence="4">CCUG 53270</strain>
    </source>
</reference>
<evidence type="ECO:0000256" key="1">
    <source>
        <dbReference type="ARBA" id="ARBA00010759"/>
    </source>
</evidence>
<dbReference type="HAMAP" id="MF_00163">
    <property type="entry name" value="Pep_deformylase"/>
    <property type="match status" value="1"/>
</dbReference>